<accession>A0A2A7MCQ8</accession>
<feature type="compositionally biased region" description="Basic and acidic residues" evidence="17">
    <location>
        <begin position="856"/>
        <end position="865"/>
    </location>
</feature>
<dbReference type="Pfam" id="PF01043">
    <property type="entry name" value="SecA_PP_bind"/>
    <property type="match status" value="1"/>
</dbReference>
<dbReference type="AlphaFoldDB" id="A0A2A7MCQ8"/>
<dbReference type="NCBIfam" id="TIGR00963">
    <property type="entry name" value="secA"/>
    <property type="match status" value="1"/>
</dbReference>
<dbReference type="Gene3D" id="3.40.50.300">
    <property type="entry name" value="P-loop containing nucleotide triphosphate hydrolases"/>
    <property type="match status" value="3"/>
</dbReference>
<organism evidence="23 25">
    <name type="scientific">Clostridium neonatale</name>
    <dbReference type="NCBI Taxonomy" id="137838"/>
    <lineage>
        <taxon>Bacteria</taxon>
        <taxon>Bacillati</taxon>
        <taxon>Bacillota</taxon>
        <taxon>Clostridia</taxon>
        <taxon>Eubacteriales</taxon>
        <taxon>Clostridiaceae</taxon>
        <taxon>Clostridium</taxon>
    </lineage>
</organism>
<evidence type="ECO:0000256" key="4">
    <source>
        <dbReference type="ARBA" id="ARBA00022448"/>
    </source>
</evidence>
<feature type="domain" description="SecA family profile" evidence="20">
    <location>
        <begin position="1"/>
        <end position="570"/>
    </location>
</feature>
<dbReference type="InterPro" id="IPR044722">
    <property type="entry name" value="SecA_SF2_C"/>
</dbReference>
<keyword evidence="5 15" id="KW-1003">Cell membrane</keyword>
<evidence type="ECO:0000256" key="9">
    <source>
        <dbReference type="ARBA" id="ARBA00022833"/>
    </source>
</evidence>
<dbReference type="GeneID" id="68875863"/>
<keyword evidence="6 15" id="KW-0963">Cytoplasm</keyword>
<dbReference type="Pfam" id="PF21090">
    <property type="entry name" value="P-loop_SecA"/>
    <property type="match status" value="2"/>
</dbReference>
<dbReference type="SMART" id="SM00958">
    <property type="entry name" value="SecA_PP_bind"/>
    <property type="match status" value="1"/>
</dbReference>
<feature type="region of interest" description="Disordered" evidence="17">
    <location>
        <begin position="815"/>
        <end position="884"/>
    </location>
</feature>
<dbReference type="InterPro" id="IPR011115">
    <property type="entry name" value="SecA_DEAD"/>
</dbReference>
<dbReference type="Proteomes" id="UP001189143">
    <property type="component" value="Unassembled WGS sequence"/>
</dbReference>
<dbReference type="NCBIfam" id="NF009538">
    <property type="entry name" value="PRK12904.1"/>
    <property type="match status" value="1"/>
</dbReference>
<keyword evidence="12 15" id="KW-1278">Translocase</keyword>
<evidence type="ECO:0000256" key="14">
    <source>
        <dbReference type="ARBA" id="ARBA00023136"/>
    </source>
</evidence>
<feature type="binding site" evidence="15">
    <location>
        <begin position="103"/>
        <end position="107"/>
    </location>
    <ligand>
        <name>ATP</name>
        <dbReference type="ChEBI" id="CHEBI:30616"/>
    </ligand>
</feature>
<dbReference type="HAMAP" id="MF_01382">
    <property type="entry name" value="SecA"/>
    <property type="match status" value="1"/>
</dbReference>
<evidence type="ECO:0000256" key="16">
    <source>
        <dbReference type="RuleBase" id="RU003874"/>
    </source>
</evidence>
<dbReference type="NCBIfam" id="NF006630">
    <property type="entry name" value="PRK09200.1"/>
    <property type="match status" value="1"/>
</dbReference>
<keyword evidence="7" id="KW-0479">Metal-binding</keyword>
<dbReference type="OrthoDB" id="9805579at2"/>
<evidence type="ECO:0000256" key="3">
    <source>
        <dbReference type="ARBA" id="ARBA00007650"/>
    </source>
</evidence>
<evidence type="ECO:0000256" key="1">
    <source>
        <dbReference type="ARBA" id="ARBA00001947"/>
    </source>
</evidence>
<evidence type="ECO:0000256" key="6">
    <source>
        <dbReference type="ARBA" id="ARBA00022490"/>
    </source>
</evidence>
<dbReference type="GO" id="GO:0008564">
    <property type="term" value="F:protein-exporting ATPase activity"/>
    <property type="evidence" value="ECO:0007669"/>
    <property type="project" value="UniProtKB-EC"/>
</dbReference>
<dbReference type="Gene3D" id="3.10.450.50">
    <property type="match status" value="1"/>
</dbReference>
<dbReference type="Proteomes" id="UP000789738">
    <property type="component" value="Unassembled WGS sequence"/>
</dbReference>
<evidence type="ECO:0000256" key="11">
    <source>
        <dbReference type="ARBA" id="ARBA00022927"/>
    </source>
</evidence>
<dbReference type="Pfam" id="PF02810">
    <property type="entry name" value="SEC-C"/>
    <property type="match status" value="1"/>
</dbReference>
<reference evidence="23 25" key="1">
    <citation type="submission" date="2017-10" db="EMBL/GenBank/DDBJ databases">
        <title>Effective Description of Clostridium neonatale sp. nov. linked to necrotizing enterocolitis in neonates and a clarification of species assignable to the genus Clostridium (Prazmowski 1880) emend. Lawson and Rainey 2016.</title>
        <authorList>
            <person name="Bernard K."/>
            <person name="Burdz T."/>
            <person name="Wiebe D."/>
            <person name="Balcewich B."/>
            <person name="Alfa M."/>
            <person name="Bernier A.-M."/>
        </authorList>
    </citation>
    <scope>NUCLEOTIDE SEQUENCE [LARGE SCALE GENOMIC DNA]</scope>
    <source>
        <strain evidence="23 25">LCDC99A005</strain>
    </source>
</reference>
<dbReference type="CDD" id="cd17928">
    <property type="entry name" value="DEXDc_SecA"/>
    <property type="match status" value="1"/>
</dbReference>
<name>A0A2A7MCQ8_9CLOT</name>
<dbReference type="InterPro" id="IPR036670">
    <property type="entry name" value="SecA_X-link_sf"/>
</dbReference>
<dbReference type="CDD" id="cd18803">
    <property type="entry name" value="SF2_C_secA"/>
    <property type="match status" value="1"/>
</dbReference>
<dbReference type="GO" id="GO:0005829">
    <property type="term" value="C:cytosol"/>
    <property type="evidence" value="ECO:0007669"/>
    <property type="project" value="TreeGrafter"/>
</dbReference>
<evidence type="ECO:0000256" key="8">
    <source>
        <dbReference type="ARBA" id="ARBA00022741"/>
    </source>
</evidence>
<dbReference type="GO" id="GO:0005524">
    <property type="term" value="F:ATP binding"/>
    <property type="evidence" value="ECO:0007669"/>
    <property type="project" value="UniProtKB-UniRule"/>
</dbReference>
<dbReference type="PRINTS" id="PR00906">
    <property type="entry name" value="SECA"/>
</dbReference>
<evidence type="ECO:0000259" key="19">
    <source>
        <dbReference type="PROSITE" id="PS51194"/>
    </source>
</evidence>
<comment type="subcellular location">
    <subcellularLocation>
        <location evidence="15">Cell membrane</location>
        <topology evidence="15">Peripheral membrane protein</topology>
        <orientation evidence="15">Cytoplasmic side</orientation>
    </subcellularLocation>
    <subcellularLocation>
        <location evidence="2 15">Cytoplasm</location>
    </subcellularLocation>
    <text evidence="15">Distribution is 50-50.</text>
</comment>
<keyword evidence="13 15" id="KW-0811">Translocation</keyword>
<dbReference type="FunFam" id="3.40.50.300:FF:000694">
    <property type="entry name" value="Preprotein translocase subunit SecA"/>
    <property type="match status" value="1"/>
</dbReference>
<keyword evidence="25" id="KW-1185">Reference proteome</keyword>
<dbReference type="Gene3D" id="3.90.1440.10">
    <property type="entry name" value="SecA, preprotein cross-linking domain"/>
    <property type="match status" value="1"/>
</dbReference>
<comment type="function">
    <text evidence="15">Part of the Sec protein translocase complex. Interacts with the SecYEG preprotein conducting channel. Has a central role in coupling the hydrolysis of ATP to the transfer of proteins into and across the cell membrane, serving as an ATP-driven molecular motor driving the stepwise translocation of polypeptide chains across the membrane.</text>
</comment>
<feature type="compositionally biased region" description="Low complexity" evidence="17">
    <location>
        <begin position="815"/>
        <end position="830"/>
    </location>
</feature>
<dbReference type="PANTHER" id="PTHR30612">
    <property type="entry name" value="SECA INNER MEMBRANE COMPONENT OF SEC PROTEIN SECRETION SYSTEM"/>
    <property type="match status" value="1"/>
</dbReference>
<reference evidence="21" key="3">
    <citation type="submission" date="2021-10" db="EMBL/GenBank/DDBJ databases">
        <authorList>
            <person name="Mesa V."/>
        </authorList>
    </citation>
    <scope>NUCLEOTIDE SEQUENCE</scope>
    <source>
        <strain evidence="21">CC3_PB</strain>
    </source>
</reference>
<dbReference type="GO" id="GO:0006605">
    <property type="term" value="P:protein targeting"/>
    <property type="evidence" value="ECO:0007669"/>
    <property type="project" value="UniProtKB-UniRule"/>
</dbReference>
<dbReference type="PROSITE" id="PS51192">
    <property type="entry name" value="HELICASE_ATP_BIND_1"/>
    <property type="match status" value="1"/>
</dbReference>
<dbReference type="PANTHER" id="PTHR30612:SF0">
    <property type="entry name" value="CHLOROPLAST PROTEIN-TRANSPORTING ATPASE"/>
    <property type="match status" value="1"/>
</dbReference>
<dbReference type="Proteomes" id="UP000220840">
    <property type="component" value="Unassembled WGS sequence"/>
</dbReference>
<dbReference type="EMBL" id="PDCJ01000004">
    <property type="protein sequence ID" value="PEG29379.1"/>
    <property type="molecule type" value="Genomic_DNA"/>
</dbReference>
<evidence type="ECO:0000256" key="7">
    <source>
        <dbReference type="ARBA" id="ARBA00022723"/>
    </source>
</evidence>
<dbReference type="RefSeq" id="WP_058293727.1">
    <property type="nucleotide sequence ID" value="NZ_CAKJVD010000016.1"/>
</dbReference>
<evidence type="ECO:0000256" key="15">
    <source>
        <dbReference type="HAMAP-Rule" id="MF_01382"/>
    </source>
</evidence>
<dbReference type="InterPro" id="IPR011130">
    <property type="entry name" value="SecA_preprotein_X-link_dom"/>
</dbReference>
<dbReference type="EMBL" id="CAMTCP010000231">
    <property type="protein sequence ID" value="CAI3604176.1"/>
    <property type="molecule type" value="Genomic_DNA"/>
</dbReference>
<gene>
    <name evidence="15 21" type="primary">secA</name>
    <name evidence="24" type="synonym">secA_1</name>
    <name evidence="22" type="ORF">CNEO2_340002</name>
    <name evidence="21" type="ORF">CNEO_45256</name>
    <name evidence="24" type="ORF">CNEONATNEC25_00544</name>
    <name evidence="23" type="ORF">CQ394_18625</name>
</gene>
<dbReference type="STRING" id="137838.GCA_001458595_00790"/>
<dbReference type="InterPro" id="IPR000185">
    <property type="entry name" value="SecA"/>
</dbReference>
<evidence type="ECO:0000313" key="24">
    <source>
        <dbReference type="EMBL" id="VCT82951.1"/>
    </source>
</evidence>
<dbReference type="InterPro" id="IPR020937">
    <property type="entry name" value="SecA_CS"/>
</dbReference>
<evidence type="ECO:0000313" key="21">
    <source>
        <dbReference type="EMBL" id="CAG9711351.1"/>
    </source>
</evidence>
<evidence type="ECO:0000256" key="17">
    <source>
        <dbReference type="SAM" id="MobiDB-lite"/>
    </source>
</evidence>
<dbReference type="InterPro" id="IPR004027">
    <property type="entry name" value="SEC_C_motif"/>
</dbReference>
<dbReference type="GO" id="GO:0005886">
    <property type="term" value="C:plasma membrane"/>
    <property type="evidence" value="ECO:0007669"/>
    <property type="project" value="UniProtKB-SubCell"/>
</dbReference>
<dbReference type="PROSITE" id="PS51194">
    <property type="entry name" value="HELICASE_CTER"/>
    <property type="match status" value="1"/>
</dbReference>
<comment type="catalytic activity">
    <reaction evidence="15">
        <text>ATP + H2O + cellular proteinSide 1 = ADP + phosphate + cellular proteinSide 2.</text>
        <dbReference type="EC" id="7.4.2.8"/>
    </reaction>
</comment>
<dbReference type="Gene3D" id="1.10.3060.10">
    <property type="entry name" value="Helical scaffold and wing domains of SecA"/>
    <property type="match status" value="1"/>
</dbReference>
<evidence type="ECO:0000313" key="22">
    <source>
        <dbReference type="EMBL" id="CAI3604176.1"/>
    </source>
</evidence>
<evidence type="ECO:0000313" key="26">
    <source>
        <dbReference type="Proteomes" id="UP000431451"/>
    </source>
</evidence>
<keyword evidence="4 15" id="KW-0813">Transport</keyword>
<dbReference type="InterPro" id="IPR027417">
    <property type="entry name" value="P-loop_NTPase"/>
</dbReference>
<evidence type="ECO:0000256" key="13">
    <source>
        <dbReference type="ARBA" id="ARBA00023010"/>
    </source>
</evidence>
<feature type="binding site" evidence="15">
    <location>
        <position position="492"/>
    </location>
    <ligand>
        <name>ATP</name>
        <dbReference type="ChEBI" id="CHEBI:30616"/>
    </ligand>
</feature>
<feature type="domain" description="Helicase ATP-binding" evidence="18">
    <location>
        <begin position="87"/>
        <end position="225"/>
    </location>
</feature>
<keyword evidence="10 15" id="KW-0067">ATP-binding</keyword>
<dbReference type="GO" id="GO:0046872">
    <property type="term" value="F:metal ion binding"/>
    <property type="evidence" value="ECO:0007669"/>
    <property type="project" value="UniProtKB-KW"/>
</dbReference>
<dbReference type="GO" id="GO:0017038">
    <property type="term" value="P:protein import"/>
    <property type="evidence" value="ECO:0007669"/>
    <property type="project" value="InterPro"/>
</dbReference>
<evidence type="ECO:0000259" key="20">
    <source>
        <dbReference type="PROSITE" id="PS51196"/>
    </source>
</evidence>
<dbReference type="SMART" id="SM00957">
    <property type="entry name" value="SecA_DEAD"/>
    <property type="match status" value="1"/>
</dbReference>
<keyword evidence="8 15" id="KW-0547">Nucleotide-binding</keyword>
<evidence type="ECO:0000259" key="18">
    <source>
        <dbReference type="PROSITE" id="PS51192"/>
    </source>
</evidence>
<dbReference type="FunFam" id="3.40.50.300:FF:000334">
    <property type="entry name" value="Protein translocase subunit SecA"/>
    <property type="match status" value="1"/>
</dbReference>
<dbReference type="SUPFAM" id="SSF52540">
    <property type="entry name" value="P-loop containing nucleoside triphosphate hydrolases"/>
    <property type="match status" value="2"/>
</dbReference>
<proteinExistence type="inferred from homology"/>
<feature type="binding site" evidence="15">
    <location>
        <position position="85"/>
    </location>
    <ligand>
        <name>ATP</name>
        <dbReference type="ChEBI" id="CHEBI:30616"/>
    </ligand>
</feature>
<dbReference type="GO" id="GO:0065002">
    <property type="term" value="P:intracellular protein transmembrane transport"/>
    <property type="evidence" value="ECO:0007669"/>
    <property type="project" value="UniProtKB-UniRule"/>
</dbReference>
<dbReference type="PROSITE" id="PS51196">
    <property type="entry name" value="SECA_MOTOR_DEAD"/>
    <property type="match status" value="1"/>
</dbReference>
<dbReference type="Pfam" id="PF07516">
    <property type="entry name" value="SecA_SW"/>
    <property type="match status" value="1"/>
</dbReference>
<sequence length="884" mass="98960">MGFLEAVFGTYSDREVKRLQPIIKKINSLEESIKSLSDDELKAKTDEFKERLSNGETLDDILPEAFAVVREGSVRVLGMRHYDEQLMGGIVLHQGRISEMKTGEGKTLVATAPVYLNALSGEGVHVVTVNDYLAKRDAEQMGELYGFLGLKTGVIVHELNNEQRRESYAADITYGTNNEFGFDYLRDNMVVYKNDRVQRPLNFAVVDEVDSILIDEARTPLIISGQGDKSTEFYKVADFFAKKLKEEVDFTKDEKANAVMLTEEGVKKAEKTFNVENYADAENLELQHYVTQALKANFSMRRDKDYMVKDGEVIIVDEFTGRLMEGRRYSDGLHQAIEAKENVKIARESKTLATITFQNYFRMYKKLSGMTGTALTEENEFREIYGLDVIVIPTHKPIARKDNPDLVFSTELGKFNAVASEIEKAYEKGQPVLVGTVSIEKSEFLSSLLKKNGVPHQVLNAKYHEQEAEIISHAGEKGMVTIATNMAGRGTDIKLGEGVVELGGLKIIGTERHESRRIDNQLRGRSGRQGDPGESTFFISLEDDLMRIFGSEKIQGVVEKLGLQEDEAIESKMVSKAIENAQKKVEGNNFDIRKTLLGYDDVMNIQREVIYKQRSEVLEGEDIKDEILSMTKDIISDAVNLHITNDAEDYREQFLHLMVYLQDICIPANTVNLAEMENMSNEEITEKFYEAAVKFYEAKEEEFTSERLREIERVILLKCVDSKWMNHIDSMDHLKQGIGLQSFKQVNPVEAYQMEGSEMFDEMIKSIKEETVKLLFHVKIERAPEERTRVAKETAAVHEGPVAGPSGRVVVRQGAPGAVSAGPGPAPGRMAGPGGGNPGMASQNGPGGEKAPAEPIRNEDKHGRNEPCPCGSGKKYKNCCGREV</sequence>
<dbReference type="Proteomes" id="UP000431451">
    <property type="component" value="Unassembled WGS sequence"/>
</dbReference>
<evidence type="ECO:0000256" key="5">
    <source>
        <dbReference type="ARBA" id="ARBA00022475"/>
    </source>
</evidence>
<dbReference type="InterPro" id="IPR036266">
    <property type="entry name" value="SecA_Wing/Scaffold_sf"/>
</dbReference>
<dbReference type="FunFam" id="3.90.1440.10:FF:000001">
    <property type="entry name" value="Preprotein translocase subunit SecA"/>
    <property type="match status" value="1"/>
</dbReference>
<evidence type="ECO:0000256" key="2">
    <source>
        <dbReference type="ARBA" id="ARBA00004496"/>
    </source>
</evidence>
<evidence type="ECO:0000313" key="25">
    <source>
        <dbReference type="Proteomes" id="UP000220840"/>
    </source>
</evidence>
<evidence type="ECO:0000256" key="12">
    <source>
        <dbReference type="ARBA" id="ARBA00022967"/>
    </source>
</evidence>
<dbReference type="InterPro" id="IPR011116">
    <property type="entry name" value="SecA_Wing/Scaffold"/>
</dbReference>
<dbReference type="Pfam" id="PF07517">
    <property type="entry name" value="SecA_DEAD"/>
    <property type="match status" value="1"/>
</dbReference>
<reference evidence="24 26" key="2">
    <citation type="submission" date="2018-06" db="EMBL/GenBank/DDBJ databases">
        <authorList>
            <consortium name="IHU Genomes"/>
        </authorList>
    </citation>
    <scope>NUCLEOTIDE SEQUENCE [LARGE SCALE GENOMIC DNA]</scope>
    <source>
        <strain evidence="24 26">NEC25</strain>
    </source>
</reference>
<evidence type="ECO:0000256" key="10">
    <source>
        <dbReference type="ARBA" id="ARBA00022840"/>
    </source>
</evidence>
<keyword evidence="14 15" id="KW-0472">Membrane</keyword>
<dbReference type="InterPro" id="IPR014018">
    <property type="entry name" value="SecA_motor_DEAD"/>
</dbReference>
<protein>
    <recommendedName>
        <fullName evidence="15 16">Protein translocase subunit SecA</fullName>
        <ecNumber evidence="15">7.4.2.8</ecNumber>
    </recommendedName>
</protein>
<feature type="domain" description="Helicase C-terminal" evidence="19">
    <location>
        <begin position="421"/>
        <end position="586"/>
    </location>
</feature>
<comment type="similarity">
    <text evidence="3 15 16">Belongs to the SecA family.</text>
</comment>
<keyword evidence="11 15" id="KW-0653">Protein transport</keyword>
<dbReference type="GO" id="GO:0031522">
    <property type="term" value="C:cell envelope Sec protein transport complex"/>
    <property type="evidence" value="ECO:0007669"/>
    <property type="project" value="TreeGrafter"/>
</dbReference>
<dbReference type="EMBL" id="CAKJVE010000004">
    <property type="protein sequence ID" value="CAG9711351.1"/>
    <property type="molecule type" value="Genomic_DNA"/>
</dbReference>
<keyword evidence="9" id="KW-0862">Zinc</keyword>
<dbReference type="PROSITE" id="PS01312">
    <property type="entry name" value="SECA"/>
    <property type="match status" value="1"/>
</dbReference>
<dbReference type="SUPFAM" id="SSF81886">
    <property type="entry name" value="Helical scaffold and wing domains of SecA"/>
    <property type="match status" value="1"/>
</dbReference>
<reference evidence="22" key="4">
    <citation type="submission" date="2022-10" db="EMBL/GenBank/DDBJ databases">
        <authorList>
            <person name="Aires J."/>
            <person name="Mesa V."/>
        </authorList>
    </citation>
    <scope>NUCLEOTIDE SEQUENCE</scope>
    <source>
        <strain evidence="22">Clostridium neonatale JD116</strain>
    </source>
</reference>
<evidence type="ECO:0000313" key="23">
    <source>
        <dbReference type="EMBL" id="PEG29379.1"/>
    </source>
</evidence>
<dbReference type="EC" id="7.4.2.8" evidence="15"/>
<comment type="cofactor">
    <cofactor evidence="1">
        <name>Zn(2+)</name>
        <dbReference type="ChEBI" id="CHEBI:29105"/>
    </cofactor>
</comment>
<dbReference type="InterPro" id="IPR014001">
    <property type="entry name" value="Helicase_ATP-bd"/>
</dbReference>
<dbReference type="SUPFAM" id="SSF81767">
    <property type="entry name" value="Pre-protein crosslinking domain of SecA"/>
    <property type="match status" value="1"/>
</dbReference>
<dbReference type="GO" id="GO:0043952">
    <property type="term" value="P:protein transport by the Sec complex"/>
    <property type="evidence" value="ECO:0007669"/>
    <property type="project" value="TreeGrafter"/>
</dbReference>
<comment type="subunit">
    <text evidence="15">Monomer and homodimer. Part of the essential Sec protein translocation apparatus which comprises SecA, SecYEG and auxiliary proteins SecDF. Other proteins may also be involved.</text>
</comment>
<dbReference type="EMBL" id="UWJD01000001">
    <property type="protein sequence ID" value="VCT82951.1"/>
    <property type="molecule type" value="Genomic_DNA"/>
</dbReference>
<dbReference type="InterPro" id="IPR001650">
    <property type="entry name" value="Helicase_C-like"/>
</dbReference>